<feature type="compositionally biased region" description="Basic residues" evidence="1">
    <location>
        <begin position="289"/>
        <end position="298"/>
    </location>
</feature>
<feature type="region of interest" description="Disordered" evidence="1">
    <location>
        <begin position="1"/>
        <end position="38"/>
    </location>
</feature>
<dbReference type="Proteomes" id="UP000019373">
    <property type="component" value="Unassembled WGS sequence"/>
</dbReference>
<dbReference type="SUPFAM" id="SSF54695">
    <property type="entry name" value="POZ domain"/>
    <property type="match status" value="1"/>
</dbReference>
<evidence type="ECO:0000259" key="2">
    <source>
        <dbReference type="PROSITE" id="PS50097"/>
    </source>
</evidence>
<feature type="domain" description="BTB" evidence="2">
    <location>
        <begin position="55"/>
        <end position="115"/>
    </location>
</feature>
<dbReference type="OrthoDB" id="6359816at2759"/>
<organism evidence="3 4">
    <name type="scientific">Endocarpon pusillum (strain Z07020 / HMAS-L-300199)</name>
    <name type="common">Lichen-forming fungus</name>
    <dbReference type="NCBI Taxonomy" id="1263415"/>
    <lineage>
        <taxon>Eukaryota</taxon>
        <taxon>Fungi</taxon>
        <taxon>Dikarya</taxon>
        <taxon>Ascomycota</taxon>
        <taxon>Pezizomycotina</taxon>
        <taxon>Eurotiomycetes</taxon>
        <taxon>Chaetothyriomycetidae</taxon>
        <taxon>Verrucariales</taxon>
        <taxon>Verrucariaceae</taxon>
        <taxon>Endocarpon</taxon>
    </lineage>
</organism>
<reference evidence="4" key="1">
    <citation type="journal article" date="2014" name="BMC Genomics">
        <title>Genome characteristics reveal the impact of lichenization on lichen-forming fungus Endocarpon pusillum Hedwig (Verrucariales, Ascomycota).</title>
        <authorList>
            <person name="Wang Y.-Y."/>
            <person name="Liu B."/>
            <person name="Zhang X.-Y."/>
            <person name="Zhou Q.-M."/>
            <person name="Zhang T."/>
            <person name="Li H."/>
            <person name="Yu Y.-F."/>
            <person name="Zhang X.-L."/>
            <person name="Hao X.-Y."/>
            <person name="Wang M."/>
            <person name="Wang L."/>
            <person name="Wei J.-C."/>
        </authorList>
    </citation>
    <scope>NUCLEOTIDE SEQUENCE [LARGE SCALE GENOMIC DNA]</scope>
    <source>
        <strain evidence="4">Z07020 / HMAS-L-300199</strain>
    </source>
</reference>
<evidence type="ECO:0000313" key="3">
    <source>
        <dbReference type="EMBL" id="ERF74962.1"/>
    </source>
</evidence>
<dbReference type="PROSITE" id="PS50097">
    <property type="entry name" value="BTB"/>
    <property type="match status" value="1"/>
</dbReference>
<evidence type="ECO:0000256" key="1">
    <source>
        <dbReference type="SAM" id="MobiDB-lite"/>
    </source>
</evidence>
<accession>U1GBM8</accession>
<keyword evidence="4" id="KW-1185">Reference proteome</keyword>
<feature type="region of interest" description="Disordered" evidence="1">
    <location>
        <begin position="276"/>
        <end position="298"/>
    </location>
</feature>
<dbReference type="EMBL" id="KE720846">
    <property type="protein sequence ID" value="ERF74962.1"/>
    <property type="molecule type" value="Genomic_DNA"/>
</dbReference>
<dbReference type="InterPro" id="IPR011333">
    <property type="entry name" value="SKP1/BTB/POZ_sf"/>
</dbReference>
<dbReference type="HOGENOM" id="CLU_933927_0_0_1"/>
<dbReference type="SMART" id="SM00225">
    <property type="entry name" value="BTB"/>
    <property type="match status" value="1"/>
</dbReference>
<proteinExistence type="predicted"/>
<protein>
    <recommendedName>
        <fullName evidence="2">BTB domain-containing protein</fullName>
    </recommendedName>
</protein>
<feature type="compositionally biased region" description="Basic and acidic residues" evidence="1">
    <location>
        <begin position="276"/>
        <end position="288"/>
    </location>
</feature>
<dbReference type="AlphaFoldDB" id="U1GBM8"/>
<dbReference type="RefSeq" id="XP_007787737.1">
    <property type="nucleotide sequence ID" value="XM_007789547.1"/>
</dbReference>
<dbReference type="CDD" id="cd18186">
    <property type="entry name" value="BTB_POZ_ZBTB_KLHL-like"/>
    <property type="match status" value="1"/>
</dbReference>
<evidence type="ECO:0000313" key="4">
    <source>
        <dbReference type="Proteomes" id="UP000019373"/>
    </source>
</evidence>
<sequence length="298" mass="34803">MSDSEDSDSVPLNLNARTRTERNSRQDPNEPKTDDFRRGQIDDAQLKLLRSGENSDLEIRCRERTWAVQKAILAQRCPFFAGAMRWGFQEQSSGIIVMDEDEPQAIDELLTYLYTLSDHINVLPIHGRRLRYIDPAIKVSRFIDADEKIRDRPQQLQTLANDVKHLSDVLVTADKYQVSDLATLAGQKIEKRLLAFVHWASRLEDMHARLTSAFSEALYFEHEIPPLQEYQDTFLTTIIHNFDIVTAFDDIEFIQAHPRLTREVLRDRNKALKSERQMRDEMVEDVPKSKRKKYTMQR</sequence>
<gene>
    <name evidence="3" type="ORF">EPUS_05170</name>
</gene>
<dbReference type="Gene3D" id="3.30.710.10">
    <property type="entry name" value="Potassium Channel Kv1.1, Chain A"/>
    <property type="match status" value="1"/>
</dbReference>
<dbReference type="PANTHER" id="PTHR24413">
    <property type="entry name" value="SPECKLE-TYPE POZ PROTEIN"/>
    <property type="match status" value="1"/>
</dbReference>
<dbReference type="InterPro" id="IPR000210">
    <property type="entry name" value="BTB/POZ_dom"/>
</dbReference>
<dbReference type="GeneID" id="19240123"/>
<dbReference type="Pfam" id="PF00651">
    <property type="entry name" value="BTB"/>
    <property type="match status" value="1"/>
</dbReference>
<feature type="compositionally biased region" description="Basic and acidic residues" evidence="1">
    <location>
        <begin position="18"/>
        <end position="38"/>
    </location>
</feature>
<name>U1GBM8_ENDPU</name>